<reference evidence="1" key="1">
    <citation type="journal article" date="2014" name="Front. Microbiol.">
        <title>High frequency of phylogenetically diverse reductive dehalogenase-homologous genes in deep subseafloor sedimentary metagenomes.</title>
        <authorList>
            <person name="Kawai M."/>
            <person name="Futagami T."/>
            <person name="Toyoda A."/>
            <person name="Takaki Y."/>
            <person name="Nishi S."/>
            <person name="Hori S."/>
            <person name="Arai W."/>
            <person name="Tsubouchi T."/>
            <person name="Morono Y."/>
            <person name="Uchiyama I."/>
            <person name="Ito T."/>
            <person name="Fujiyama A."/>
            <person name="Inagaki F."/>
            <person name="Takami H."/>
        </authorList>
    </citation>
    <scope>NUCLEOTIDE SEQUENCE</scope>
    <source>
        <strain evidence="1">Expedition CK06-06</strain>
    </source>
</reference>
<comment type="caution">
    <text evidence="1">The sequence shown here is derived from an EMBL/GenBank/DDBJ whole genome shotgun (WGS) entry which is preliminary data.</text>
</comment>
<proteinExistence type="predicted"/>
<name>X1PKD3_9ZZZZ</name>
<dbReference type="AlphaFoldDB" id="X1PKD3"/>
<accession>X1PKD3</accession>
<protein>
    <submittedName>
        <fullName evidence="1">Uncharacterized protein</fullName>
    </submittedName>
</protein>
<dbReference type="EMBL" id="BARV01040742">
    <property type="protein sequence ID" value="GAI56747.1"/>
    <property type="molecule type" value="Genomic_DNA"/>
</dbReference>
<sequence>MIKIRQADENDLRAIRILLKELEESTKSHHDIKQIELNKLFKEMSNFPAFYSNYVAVKDIINPPIFANKHPLVSIMYTSPYT</sequence>
<gene>
    <name evidence="1" type="ORF">S06H3_61964</name>
</gene>
<evidence type="ECO:0000313" key="1">
    <source>
        <dbReference type="EMBL" id="GAI56747.1"/>
    </source>
</evidence>
<organism evidence="1">
    <name type="scientific">marine sediment metagenome</name>
    <dbReference type="NCBI Taxonomy" id="412755"/>
    <lineage>
        <taxon>unclassified sequences</taxon>
        <taxon>metagenomes</taxon>
        <taxon>ecological metagenomes</taxon>
    </lineage>
</organism>